<dbReference type="Pfam" id="PF05977">
    <property type="entry name" value="MFS_3"/>
    <property type="match status" value="1"/>
</dbReference>
<protein>
    <submittedName>
        <fullName evidence="4">MFS transporter</fullName>
    </submittedName>
</protein>
<evidence type="ECO:0000256" key="2">
    <source>
        <dbReference type="ARBA" id="ARBA00022475"/>
    </source>
</evidence>
<evidence type="ECO:0000313" key="4">
    <source>
        <dbReference type="EMBL" id="MCQ4632722.1"/>
    </source>
</evidence>
<evidence type="ECO:0000256" key="3">
    <source>
        <dbReference type="SAM" id="MobiDB-lite"/>
    </source>
</evidence>
<dbReference type="RefSeq" id="WP_369431698.1">
    <property type="nucleotide sequence ID" value="NZ_WHSB02000008.1"/>
</dbReference>
<accession>A0ABT1RBZ2</accession>
<sequence length="79" mass="9131">MARAGACDWILQRDLQHHSRWTETLRTPTWMDYLRMNHRLSPADQEIARALAALHQGETRPQTELAIERPARRGLASSL</sequence>
<dbReference type="Proteomes" id="UP000996601">
    <property type="component" value="Unassembled WGS sequence"/>
</dbReference>
<evidence type="ECO:0000256" key="1">
    <source>
        <dbReference type="ARBA" id="ARBA00022448"/>
    </source>
</evidence>
<keyword evidence="2" id="KW-1003">Cell membrane</keyword>
<organism evidence="4 5">
    <name type="scientific">Shinella lacus</name>
    <dbReference type="NCBI Taxonomy" id="2654216"/>
    <lineage>
        <taxon>Bacteria</taxon>
        <taxon>Pseudomonadati</taxon>
        <taxon>Pseudomonadota</taxon>
        <taxon>Alphaproteobacteria</taxon>
        <taxon>Hyphomicrobiales</taxon>
        <taxon>Rhizobiaceae</taxon>
        <taxon>Shinella</taxon>
    </lineage>
</organism>
<name>A0ABT1RBZ2_9HYPH</name>
<gene>
    <name evidence="4" type="ORF">GB927_021955</name>
</gene>
<proteinExistence type="predicted"/>
<keyword evidence="2" id="KW-0472">Membrane</keyword>
<feature type="region of interest" description="Disordered" evidence="3">
    <location>
        <begin position="58"/>
        <end position="79"/>
    </location>
</feature>
<reference evidence="4" key="1">
    <citation type="submission" date="2021-07" db="EMBL/GenBank/DDBJ databases">
        <title>Shinella sp. nov., a novel member of the genus Shinella from water.</title>
        <authorList>
            <person name="Deng Y."/>
        </authorList>
    </citation>
    <scope>NUCLEOTIDE SEQUENCE</scope>
    <source>
        <strain evidence="4">CPCC 100929</strain>
    </source>
</reference>
<keyword evidence="5" id="KW-1185">Reference proteome</keyword>
<keyword evidence="1" id="KW-0813">Transport</keyword>
<dbReference type="InterPro" id="IPR010290">
    <property type="entry name" value="TM_effector"/>
</dbReference>
<comment type="caution">
    <text evidence="4">The sequence shown here is derived from an EMBL/GenBank/DDBJ whole genome shotgun (WGS) entry which is preliminary data.</text>
</comment>
<dbReference type="EMBL" id="WHSB02000008">
    <property type="protein sequence ID" value="MCQ4632722.1"/>
    <property type="molecule type" value="Genomic_DNA"/>
</dbReference>
<evidence type="ECO:0000313" key="5">
    <source>
        <dbReference type="Proteomes" id="UP000996601"/>
    </source>
</evidence>